<organism evidence="1 2">
    <name type="scientific">Cellulophaga tyrosinoxydans</name>
    <dbReference type="NCBI Taxonomy" id="504486"/>
    <lineage>
        <taxon>Bacteria</taxon>
        <taxon>Pseudomonadati</taxon>
        <taxon>Bacteroidota</taxon>
        <taxon>Flavobacteriia</taxon>
        <taxon>Flavobacteriales</taxon>
        <taxon>Flavobacteriaceae</taxon>
        <taxon>Cellulophaga</taxon>
    </lineage>
</organism>
<dbReference type="Pfam" id="PF13715">
    <property type="entry name" value="CarbopepD_reg_2"/>
    <property type="match status" value="1"/>
</dbReference>
<name>A0A1W2AVI7_9FLAO</name>
<keyword evidence="2" id="KW-1185">Reference proteome</keyword>
<dbReference type="InterPro" id="IPR008969">
    <property type="entry name" value="CarboxyPept-like_regulatory"/>
</dbReference>
<evidence type="ECO:0000313" key="1">
    <source>
        <dbReference type="EMBL" id="SMC64560.1"/>
    </source>
</evidence>
<sequence length="243" mass="26842">MKNSISITVKKPCSEKFTNFSTTDNGAFCSSCEKEVIDFTTMSQTEILKFLSKNSATTCGRFKTSQLGTISDQQNYNTMQNFITKGIGALSFSLVSLCAISSLEAQELAINSNVQTEITATPIANINEVQQQNNYKITGTVLDEENIPLPGVSIVLKGTAEGVSTDMDGKFEFPRTLEANNVLVFSYIGYDTKEYKIVTSEKDTQDITIQFKSSDIELMGEVVIEGPFKSKKNIFQRFAAIFK</sequence>
<dbReference type="Proteomes" id="UP000192360">
    <property type="component" value="Unassembled WGS sequence"/>
</dbReference>
<reference evidence="1 2" key="1">
    <citation type="submission" date="2017-04" db="EMBL/GenBank/DDBJ databases">
        <authorList>
            <person name="Afonso C.L."/>
            <person name="Miller P.J."/>
            <person name="Scott M.A."/>
            <person name="Spackman E."/>
            <person name="Goraichik I."/>
            <person name="Dimitrov K.M."/>
            <person name="Suarez D.L."/>
            <person name="Swayne D.E."/>
        </authorList>
    </citation>
    <scope>NUCLEOTIDE SEQUENCE [LARGE SCALE GENOMIC DNA]</scope>
    <source>
        <strain evidence="1 2">DSM 21164</strain>
    </source>
</reference>
<dbReference type="OrthoDB" id="7432683at2"/>
<dbReference type="Gene3D" id="2.60.40.1120">
    <property type="entry name" value="Carboxypeptidase-like, regulatory domain"/>
    <property type="match status" value="1"/>
</dbReference>
<protein>
    <submittedName>
        <fullName evidence="1">CarboxypepD_reg-like domain-containing protein</fullName>
    </submittedName>
</protein>
<dbReference type="AlphaFoldDB" id="A0A1W2AVI7"/>
<accession>A0A1W2AVI7</accession>
<dbReference type="RefSeq" id="WP_084061576.1">
    <property type="nucleotide sequence ID" value="NZ_FWXO01000003.1"/>
</dbReference>
<evidence type="ECO:0000313" key="2">
    <source>
        <dbReference type="Proteomes" id="UP000192360"/>
    </source>
</evidence>
<dbReference type="SUPFAM" id="SSF49464">
    <property type="entry name" value="Carboxypeptidase regulatory domain-like"/>
    <property type="match status" value="1"/>
</dbReference>
<dbReference type="EMBL" id="FWXO01000003">
    <property type="protein sequence ID" value="SMC64560.1"/>
    <property type="molecule type" value="Genomic_DNA"/>
</dbReference>
<dbReference type="STRING" id="504486.SAMN05660703_2250"/>
<gene>
    <name evidence="1" type="ORF">SAMN05660703_2250</name>
</gene>
<proteinExistence type="predicted"/>